<evidence type="ECO:0000313" key="3">
    <source>
        <dbReference type="Proteomes" id="UP000011554"/>
    </source>
</evidence>
<dbReference type="AlphaFoldDB" id="M0AU37"/>
<dbReference type="PATRIC" id="fig|29540.5.peg.2044"/>
<dbReference type="PROSITE" id="PS51318">
    <property type="entry name" value="TAT"/>
    <property type="match status" value="1"/>
</dbReference>
<dbReference type="RefSeq" id="WP_006109042.1">
    <property type="nucleotide sequence ID" value="NZ_AOIO01000023.1"/>
</dbReference>
<keyword evidence="3" id="KW-1185">Reference proteome</keyword>
<name>M0AU37_NATA1</name>
<comment type="caution">
    <text evidence="2">The sequence shown here is derived from an EMBL/GenBank/DDBJ whole genome shotgun (WGS) entry which is preliminary data.</text>
</comment>
<feature type="compositionally biased region" description="Basic and acidic residues" evidence="1">
    <location>
        <begin position="35"/>
        <end position="59"/>
    </location>
</feature>
<sequence>MTDDHSSSTRRNVLRTTGIVSLGAIGLTGAASAHSGEKKDDKKHGKKDDKKHDKKDDKKHDKKHGKKDDKKHDKKHGKKDDKKHGKKDDKKHGKKDDKKHGKKDERHKQNGIVVELGGMRIRIGDYGISVKTSNGTSSM</sequence>
<gene>
    <name evidence="2" type="ORF">C481_10037</name>
</gene>
<feature type="compositionally biased region" description="Basic and acidic residues" evidence="1">
    <location>
        <begin position="78"/>
        <end position="108"/>
    </location>
</feature>
<reference evidence="2 3" key="1">
    <citation type="journal article" date="2014" name="PLoS Genet.">
        <title>Phylogenetically driven sequencing of extremely halophilic archaea reveals strategies for static and dynamic osmo-response.</title>
        <authorList>
            <person name="Becker E.A."/>
            <person name="Seitzer P.M."/>
            <person name="Tritt A."/>
            <person name="Larsen D."/>
            <person name="Krusor M."/>
            <person name="Yao A.I."/>
            <person name="Wu D."/>
            <person name="Madern D."/>
            <person name="Eisen J.A."/>
            <person name="Darling A.E."/>
            <person name="Facciotti M.T."/>
        </authorList>
    </citation>
    <scope>NUCLEOTIDE SEQUENCE [LARGE SCALE GENOMIC DNA]</scope>
    <source>
        <strain evidence="2 3">DSM 12278</strain>
    </source>
</reference>
<dbReference type="InterPro" id="IPR006311">
    <property type="entry name" value="TAT_signal"/>
</dbReference>
<protein>
    <submittedName>
        <fullName evidence="2">Immunoglobulin G binding protein A</fullName>
    </submittedName>
</protein>
<accession>M0AU37</accession>
<proteinExistence type="predicted"/>
<feature type="region of interest" description="Disordered" evidence="1">
    <location>
        <begin position="1"/>
        <end position="116"/>
    </location>
</feature>
<dbReference type="EMBL" id="AOIO01000023">
    <property type="protein sequence ID" value="ELZ01852.1"/>
    <property type="molecule type" value="Genomic_DNA"/>
</dbReference>
<evidence type="ECO:0000313" key="2">
    <source>
        <dbReference type="EMBL" id="ELZ01852.1"/>
    </source>
</evidence>
<dbReference type="Proteomes" id="UP000011554">
    <property type="component" value="Unassembled WGS sequence"/>
</dbReference>
<organism evidence="2 3">
    <name type="scientific">Natrialba asiatica (strain ATCC 700177 / DSM 12278 / JCM 9576 / FERM P-10747 / NBRC 102637 / 172P1)</name>
    <dbReference type="NCBI Taxonomy" id="29540"/>
    <lineage>
        <taxon>Archaea</taxon>
        <taxon>Methanobacteriati</taxon>
        <taxon>Methanobacteriota</taxon>
        <taxon>Stenosarchaea group</taxon>
        <taxon>Halobacteria</taxon>
        <taxon>Halobacteriales</taxon>
        <taxon>Natrialbaceae</taxon>
        <taxon>Natrialba</taxon>
    </lineage>
</organism>
<evidence type="ECO:0000256" key="1">
    <source>
        <dbReference type="SAM" id="MobiDB-lite"/>
    </source>
</evidence>
<feature type="compositionally biased region" description="Polar residues" evidence="1">
    <location>
        <begin position="9"/>
        <end position="19"/>
    </location>
</feature>